<dbReference type="PANTHER" id="PTHR10606">
    <property type="entry name" value="6-PHOSPHOFRUCTO-2-KINASE/FRUCTOSE-2,6-BISPHOSPHATASE"/>
    <property type="match status" value="1"/>
</dbReference>
<name>A0A875S0P1_EENNA</name>
<feature type="compositionally biased region" description="Acidic residues" evidence="3">
    <location>
        <begin position="85"/>
        <end position="97"/>
    </location>
</feature>
<accession>A0A875S0P1</accession>
<dbReference type="GO" id="GO:0005524">
    <property type="term" value="F:ATP binding"/>
    <property type="evidence" value="ECO:0007669"/>
    <property type="project" value="UniProtKB-KW"/>
</dbReference>
<dbReference type="GO" id="GO:0003873">
    <property type="term" value="F:6-phosphofructo-2-kinase activity"/>
    <property type="evidence" value="ECO:0007669"/>
    <property type="project" value="InterPro"/>
</dbReference>
<keyword evidence="2" id="KW-0067">ATP-binding</keyword>
<dbReference type="GO" id="GO:0006003">
    <property type="term" value="P:fructose 2,6-bisphosphate metabolic process"/>
    <property type="evidence" value="ECO:0007669"/>
    <property type="project" value="InterPro"/>
</dbReference>
<feature type="region of interest" description="Disordered" evidence="3">
    <location>
        <begin position="85"/>
        <end position="137"/>
    </location>
</feature>
<dbReference type="RefSeq" id="XP_038777247.1">
    <property type="nucleotide sequence ID" value="XM_038921319.1"/>
</dbReference>
<gene>
    <name evidence="5" type="ORF">FOA43_000995</name>
</gene>
<organism evidence="5 6">
    <name type="scientific">Eeniella nana</name>
    <name type="common">Yeast</name>
    <name type="synonym">Brettanomyces nanus</name>
    <dbReference type="NCBI Taxonomy" id="13502"/>
    <lineage>
        <taxon>Eukaryota</taxon>
        <taxon>Fungi</taxon>
        <taxon>Dikarya</taxon>
        <taxon>Ascomycota</taxon>
        <taxon>Saccharomycotina</taxon>
        <taxon>Pichiomycetes</taxon>
        <taxon>Pichiales</taxon>
        <taxon>Pichiaceae</taxon>
        <taxon>Brettanomyces</taxon>
    </lineage>
</organism>
<dbReference type="KEGG" id="bnn:FOA43_000995"/>
<dbReference type="AlphaFoldDB" id="A0A875S0P1"/>
<proteinExistence type="predicted"/>
<dbReference type="GeneID" id="62194396"/>
<evidence type="ECO:0000256" key="1">
    <source>
        <dbReference type="ARBA" id="ARBA00022741"/>
    </source>
</evidence>
<dbReference type="SUPFAM" id="SSF52540">
    <property type="entry name" value="P-loop containing nucleoside triphosphate hydrolases"/>
    <property type="match status" value="1"/>
</dbReference>
<reference evidence="5" key="1">
    <citation type="submission" date="2020-10" db="EMBL/GenBank/DDBJ databases">
        <authorList>
            <person name="Roach M.J.R."/>
        </authorList>
    </citation>
    <scope>NUCLEOTIDE SEQUENCE</scope>
    <source>
        <strain evidence="5">CBS 1945</strain>
    </source>
</reference>
<evidence type="ECO:0000256" key="2">
    <source>
        <dbReference type="ARBA" id="ARBA00022840"/>
    </source>
</evidence>
<dbReference type="GO" id="GO:0005829">
    <property type="term" value="C:cytosol"/>
    <property type="evidence" value="ECO:0007669"/>
    <property type="project" value="TreeGrafter"/>
</dbReference>
<feature type="domain" description="6-phosphofructo-2-kinase" evidence="4">
    <location>
        <begin position="165"/>
        <end position="370"/>
    </location>
</feature>
<evidence type="ECO:0000313" key="6">
    <source>
        <dbReference type="Proteomes" id="UP000662931"/>
    </source>
</evidence>
<evidence type="ECO:0000256" key="3">
    <source>
        <dbReference type="SAM" id="MobiDB-lite"/>
    </source>
</evidence>
<dbReference type="EMBL" id="CP064812">
    <property type="protein sequence ID" value="QPG73682.1"/>
    <property type="molecule type" value="Genomic_DNA"/>
</dbReference>
<evidence type="ECO:0000313" key="5">
    <source>
        <dbReference type="EMBL" id="QPG73682.1"/>
    </source>
</evidence>
<sequence length="487" mass="54592">MTIHRHGMSNTRLSQLSSVSRCASVDSVSNLGGSSSRTQSSTSLNSMLSSLTTTPDYSPLLIQTEVGDLLNIDDLELLGADIIDDDDEDDEEEDDSQNVDNGKNQINEEDGYDSDRDSMCGEYSGRGTSDCTDTTDTERSSSIDELLCGFSTNNESESRYDATRYDYHEKWFICLIGLPACGKSTVVRQLINFTNINTATENNPGVRMKSFNAGDVRRKHEIGLRKKMKFDLSDNHTQQVREQYAFESLKRLTDSLVNDTVDVGILDATNTTKARRDSIFKQVTKVSRESHVEIHTLILEVKCTNKSLRRYNIDQKANNADYKGVPKDQAIIDFLSRIEKYENIYEKVTFKEINRLGAKYFSIINAGECVCYDCGLVHHDSKRHQHLTFKNVALNLIYDFLMNYRCLYAIPYLKQVEVFYTKGHYKPVRTAHSSSTSLKDTLSITMTSISSSSSLASATPAPSIPESSITPTSKGTLLKVLSTPRLC</sequence>
<protein>
    <recommendedName>
        <fullName evidence="4">6-phosphofructo-2-kinase domain-containing protein</fullName>
    </recommendedName>
</protein>
<dbReference type="InterPro" id="IPR003094">
    <property type="entry name" value="6Pfruct_kin"/>
</dbReference>
<dbReference type="InterPro" id="IPR027417">
    <property type="entry name" value="P-loop_NTPase"/>
</dbReference>
<keyword evidence="6" id="KW-1185">Reference proteome</keyword>
<dbReference type="InterPro" id="IPR013079">
    <property type="entry name" value="6Phosfructo_kin"/>
</dbReference>
<evidence type="ECO:0000259" key="4">
    <source>
        <dbReference type="Pfam" id="PF01591"/>
    </source>
</evidence>
<dbReference type="Gene3D" id="3.40.50.300">
    <property type="entry name" value="P-loop containing nucleotide triphosphate hydrolases"/>
    <property type="match status" value="1"/>
</dbReference>
<keyword evidence="1" id="KW-0547">Nucleotide-binding</keyword>
<dbReference type="OrthoDB" id="267323at2759"/>
<dbReference type="Proteomes" id="UP000662931">
    <property type="component" value="Chromosome 1"/>
</dbReference>
<dbReference type="GO" id="GO:0006000">
    <property type="term" value="P:fructose metabolic process"/>
    <property type="evidence" value="ECO:0007669"/>
    <property type="project" value="InterPro"/>
</dbReference>
<dbReference type="Pfam" id="PF01591">
    <property type="entry name" value="6PF2K"/>
    <property type="match status" value="1"/>
</dbReference>